<dbReference type="PANTHER" id="PTHR28094">
    <property type="entry name" value="MEIOTICALLY UP-REGULATED GENE 113 PROTEIN"/>
    <property type="match status" value="1"/>
</dbReference>
<evidence type="ECO:0000256" key="1">
    <source>
        <dbReference type="SAM" id="MobiDB-lite"/>
    </source>
</evidence>
<sequence>MAPTFSGKSPESYATGLRRKDSKNALNTCHGTTSTGRACRRALAGAGNRPQGAFLVPANDDPAVFYCWQHKDQAEPVGAGSEVYPLDGWESIESTFRHLGLDDGPLEEAMRNVRLGSVIEDDSESESDDEPIPSRPHTPNPHPATPSPAARTPRTEPSQQRTEPRTEKPRRKPVPSPPNPPRGRRKSTPSPPKSPLLSLLTGCFGSAPPPPRSKSRNPHHRRRSSAHRPSEPEKHLSPRPAPAPETEKPLTPPSRSRPSPRASPRASQTSGLPSGRKASRPSSSRHDSAHPSPESTPPHSAPRPAAFKAHTSPSASPPHLRPGGEWGSLAPTHPSNSPSTPSRPPAARIVTAPASTLEPPPLPPNASLGEVEVYAKLRKVMDDPPTAADGPGYIYVFYHAEDGINAEMLSPYNARVAPRRESSGGGVKKMALKVGRATNVHARMGQWNRQCGAKVALWRSYPAVEGGVGMRVGCVKKVERLVHLHLEMLGRRRGYVKPLGDCGRTSGVNPENVEIHIVVQASRLQLMVGFWQPSAGDMILRVTGSFGGDAEGC</sequence>
<feature type="region of interest" description="Disordered" evidence="1">
    <location>
        <begin position="1"/>
        <end position="25"/>
    </location>
</feature>
<organism evidence="2 3">
    <name type="scientific">Trichodelitschia bisporula</name>
    <dbReference type="NCBI Taxonomy" id="703511"/>
    <lineage>
        <taxon>Eukaryota</taxon>
        <taxon>Fungi</taxon>
        <taxon>Dikarya</taxon>
        <taxon>Ascomycota</taxon>
        <taxon>Pezizomycotina</taxon>
        <taxon>Dothideomycetes</taxon>
        <taxon>Dothideomycetes incertae sedis</taxon>
        <taxon>Phaeotrichales</taxon>
        <taxon>Phaeotrichaceae</taxon>
        <taxon>Trichodelitschia</taxon>
    </lineage>
</organism>
<dbReference type="PANTHER" id="PTHR28094:SF2">
    <property type="entry name" value="BACTERIOPHAGE T5 ORF172 DNA-BINDING DOMAIN-CONTAINING PROTEIN"/>
    <property type="match status" value="1"/>
</dbReference>
<feature type="compositionally biased region" description="Acidic residues" evidence="1">
    <location>
        <begin position="119"/>
        <end position="131"/>
    </location>
</feature>
<reference evidence="2" key="1">
    <citation type="journal article" date="2020" name="Stud. Mycol.">
        <title>101 Dothideomycetes genomes: a test case for predicting lifestyles and emergence of pathogens.</title>
        <authorList>
            <person name="Haridas S."/>
            <person name="Albert R."/>
            <person name="Binder M."/>
            <person name="Bloem J."/>
            <person name="Labutti K."/>
            <person name="Salamov A."/>
            <person name="Andreopoulos B."/>
            <person name="Baker S."/>
            <person name="Barry K."/>
            <person name="Bills G."/>
            <person name="Bluhm B."/>
            <person name="Cannon C."/>
            <person name="Castanera R."/>
            <person name="Culley D."/>
            <person name="Daum C."/>
            <person name="Ezra D."/>
            <person name="Gonzalez J."/>
            <person name="Henrissat B."/>
            <person name="Kuo A."/>
            <person name="Liang C."/>
            <person name="Lipzen A."/>
            <person name="Lutzoni F."/>
            <person name="Magnuson J."/>
            <person name="Mondo S."/>
            <person name="Nolan M."/>
            <person name="Ohm R."/>
            <person name="Pangilinan J."/>
            <person name="Park H.-J."/>
            <person name="Ramirez L."/>
            <person name="Alfaro M."/>
            <person name="Sun H."/>
            <person name="Tritt A."/>
            <person name="Yoshinaga Y."/>
            <person name="Zwiers L.-H."/>
            <person name="Turgeon B."/>
            <person name="Goodwin S."/>
            <person name="Spatafora J."/>
            <person name="Crous P."/>
            <person name="Grigoriev I."/>
        </authorList>
    </citation>
    <scope>NUCLEOTIDE SEQUENCE</scope>
    <source>
        <strain evidence="2">CBS 262.69</strain>
    </source>
</reference>
<dbReference type="InterPro" id="IPR053006">
    <property type="entry name" value="Meiosis_regulatory"/>
</dbReference>
<protein>
    <recommendedName>
        <fullName evidence="4">DUF1766-domain-containing protein</fullName>
    </recommendedName>
</protein>
<gene>
    <name evidence="2" type="ORF">EJ06DRAFT_519050</name>
</gene>
<keyword evidence="3" id="KW-1185">Reference proteome</keyword>
<dbReference type="OrthoDB" id="2417614at2759"/>
<dbReference type="Proteomes" id="UP000799640">
    <property type="component" value="Unassembled WGS sequence"/>
</dbReference>
<feature type="compositionally biased region" description="Low complexity" evidence="1">
    <location>
        <begin position="147"/>
        <end position="157"/>
    </location>
</feature>
<proteinExistence type="predicted"/>
<feature type="compositionally biased region" description="Low complexity" evidence="1">
    <location>
        <begin position="253"/>
        <end position="267"/>
    </location>
</feature>
<accession>A0A6G1I9E8</accession>
<feature type="compositionally biased region" description="Basic residues" evidence="1">
    <location>
        <begin position="213"/>
        <end position="226"/>
    </location>
</feature>
<evidence type="ECO:0000313" key="3">
    <source>
        <dbReference type="Proteomes" id="UP000799640"/>
    </source>
</evidence>
<name>A0A6G1I9E8_9PEZI</name>
<feature type="region of interest" description="Disordered" evidence="1">
    <location>
        <begin position="118"/>
        <end position="347"/>
    </location>
</feature>
<feature type="compositionally biased region" description="Pro residues" evidence="1">
    <location>
        <begin position="133"/>
        <end position="146"/>
    </location>
</feature>
<dbReference type="EMBL" id="ML996688">
    <property type="protein sequence ID" value="KAF2404689.1"/>
    <property type="molecule type" value="Genomic_DNA"/>
</dbReference>
<evidence type="ECO:0008006" key="4">
    <source>
        <dbReference type="Google" id="ProtNLM"/>
    </source>
</evidence>
<feature type="compositionally biased region" description="Low complexity" evidence="1">
    <location>
        <begin position="331"/>
        <end position="340"/>
    </location>
</feature>
<dbReference type="AlphaFoldDB" id="A0A6G1I9E8"/>
<evidence type="ECO:0000313" key="2">
    <source>
        <dbReference type="EMBL" id="KAF2404689.1"/>
    </source>
</evidence>
<dbReference type="Pfam" id="PF13455">
    <property type="entry name" value="MUG113"/>
    <property type="match status" value="1"/>
</dbReference>